<feature type="compositionally biased region" description="Low complexity" evidence="1">
    <location>
        <begin position="155"/>
        <end position="165"/>
    </location>
</feature>
<dbReference type="AlphaFoldDB" id="A0A8S4B7V8"/>
<dbReference type="Pfam" id="PF15800">
    <property type="entry name" value="CiPC"/>
    <property type="match status" value="1"/>
</dbReference>
<dbReference type="GO" id="GO:0042754">
    <property type="term" value="P:negative regulation of circadian rhythm"/>
    <property type="evidence" value="ECO:0007669"/>
    <property type="project" value="InterPro"/>
</dbReference>
<feature type="compositionally biased region" description="Polar residues" evidence="1">
    <location>
        <begin position="213"/>
        <end position="230"/>
    </location>
</feature>
<feature type="compositionally biased region" description="Polar residues" evidence="1">
    <location>
        <begin position="256"/>
        <end position="269"/>
    </location>
</feature>
<dbReference type="GO" id="GO:0045892">
    <property type="term" value="P:negative regulation of DNA-templated transcription"/>
    <property type="evidence" value="ECO:0007669"/>
    <property type="project" value="InterPro"/>
</dbReference>
<evidence type="ECO:0000313" key="2">
    <source>
        <dbReference type="EMBL" id="CAG5928234.1"/>
    </source>
</evidence>
<keyword evidence="3" id="KW-1185">Reference proteome</keyword>
<name>A0A8S4B7V8_9TELE</name>
<dbReference type="EMBL" id="CAJRST010012224">
    <property type="protein sequence ID" value="CAG5928234.1"/>
    <property type="molecule type" value="Genomic_DNA"/>
</dbReference>
<feature type="compositionally biased region" description="Low complexity" evidence="1">
    <location>
        <begin position="172"/>
        <end position="190"/>
    </location>
</feature>
<feature type="compositionally biased region" description="Basic and acidic residues" evidence="1">
    <location>
        <begin position="21"/>
        <end position="34"/>
    </location>
</feature>
<feature type="region of interest" description="Disordered" evidence="1">
    <location>
        <begin position="243"/>
        <end position="291"/>
    </location>
</feature>
<accession>A0A8S4B7V8</accession>
<dbReference type="InterPro" id="IPR031602">
    <property type="entry name" value="CIPC"/>
</dbReference>
<comment type="caution">
    <text evidence="2">The sequence shown here is derived from an EMBL/GenBank/DDBJ whole genome shotgun (WGS) entry which is preliminary data.</text>
</comment>
<dbReference type="Proteomes" id="UP000677803">
    <property type="component" value="Unassembled WGS sequence"/>
</dbReference>
<feature type="region of interest" description="Disordered" evidence="1">
    <location>
        <begin position="136"/>
        <end position="230"/>
    </location>
</feature>
<dbReference type="PANTHER" id="PTHR34648">
    <property type="entry name" value="CLOCK-INTERACTING PACEMAKER"/>
    <property type="match status" value="1"/>
</dbReference>
<protein>
    <submittedName>
        <fullName evidence="2">(Atlantic silverside) hypothetical protein</fullName>
    </submittedName>
</protein>
<feature type="region of interest" description="Disordered" evidence="1">
    <location>
        <begin position="1"/>
        <end position="75"/>
    </location>
</feature>
<evidence type="ECO:0000313" key="3">
    <source>
        <dbReference type="Proteomes" id="UP000677803"/>
    </source>
</evidence>
<organism evidence="2 3">
    <name type="scientific">Menidia menidia</name>
    <name type="common">Atlantic silverside</name>
    <dbReference type="NCBI Taxonomy" id="238744"/>
    <lineage>
        <taxon>Eukaryota</taxon>
        <taxon>Metazoa</taxon>
        <taxon>Chordata</taxon>
        <taxon>Craniata</taxon>
        <taxon>Vertebrata</taxon>
        <taxon>Euteleostomi</taxon>
        <taxon>Actinopterygii</taxon>
        <taxon>Neopterygii</taxon>
        <taxon>Teleostei</taxon>
        <taxon>Neoteleostei</taxon>
        <taxon>Acanthomorphata</taxon>
        <taxon>Ovalentaria</taxon>
        <taxon>Atherinomorphae</taxon>
        <taxon>Atheriniformes</taxon>
        <taxon>Atherinopsidae</taxon>
        <taxon>Menidiinae</taxon>
        <taxon>Menidia</taxon>
    </lineage>
</organism>
<dbReference type="PANTHER" id="PTHR34648:SF6">
    <property type="entry name" value="CLOCK-INTERACTING PACEMAKER-RELATED"/>
    <property type="match status" value="1"/>
</dbReference>
<reference evidence="2" key="1">
    <citation type="submission" date="2021-05" db="EMBL/GenBank/DDBJ databases">
        <authorList>
            <person name="Tigano A."/>
        </authorList>
    </citation>
    <scope>NUCLEOTIDE SEQUENCE</scope>
</reference>
<sequence>MSTKRKAESHMRAANRPRMMKCGDSRTDSERDSGFSDASSEHMSAMDTTEYEDTPQSAARQGPKPAGPGRRQSQLAVVGGSYSSLSPMIIMNNVLLKQPVENPPALKPWGFSPAMEVVQPVVQQPQVVFIQPMVSHQASPAPKDATSRHRRSKKYLPILKPYPKIAPHPGDSASSSGRGTASSSSSSSGSERCSPLTSGSQREKTRRALCGSANDSGSNTSSLPASPGISSPLLQNRLCLPAAETSSSPAKERPSSVISQPELPTSVARTRSPRAAAQGKASSESFSLSDGDCDTKRKRFCNTYNILSKSGLLDITLRTKELLRQNRRTQNDLEQLREHTELFLQALRSGDAGICAKLQARLQEEDRNRAVMSSLKAD</sequence>
<gene>
    <name evidence="2" type="ORF">MMEN_LOCUS11885</name>
</gene>
<dbReference type="GO" id="GO:0005634">
    <property type="term" value="C:nucleus"/>
    <property type="evidence" value="ECO:0007669"/>
    <property type="project" value="TreeGrafter"/>
</dbReference>
<evidence type="ECO:0000256" key="1">
    <source>
        <dbReference type="SAM" id="MobiDB-lite"/>
    </source>
</evidence>
<feature type="compositionally biased region" description="Basic and acidic residues" evidence="1">
    <location>
        <begin position="1"/>
        <end position="11"/>
    </location>
</feature>
<dbReference type="OrthoDB" id="6374619at2759"/>
<proteinExistence type="predicted"/>